<keyword evidence="1" id="KW-0175">Coiled coil</keyword>
<dbReference type="EMBL" id="BK015949">
    <property type="protein sequence ID" value="DAF86616.1"/>
    <property type="molecule type" value="Genomic_DNA"/>
</dbReference>
<evidence type="ECO:0000313" key="2">
    <source>
        <dbReference type="EMBL" id="DAF86616.1"/>
    </source>
</evidence>
<evidence type="ECO:0000256" key="1">
    <source>
        <dbReference type="SAM" id="Coils"/>
    </source>
</evidence>
<name>A0A8S5TWQ7_9CAUD</name>
<organism evidence="2">
    <name type="scientific">Siphoviridae sp. ctcx61</name>
    <dbReference type="NCBI Taxonomy" id="2825575"/>
    <lineage>
        <taxon>Viruses</taxon>
        <taxon>Duplodnaviria</taxon>
        <taxon>Heunggongvirae</taxon>
        <taxon>Uroviricota</taxon>
        <taxon>Caudoviricetes</taxon>
    </lineage>
</organism>
<reference evidence="2" key="1">
    <citation type="journal article" date="2021" name="Proc. Natl. Acad. Sci. U.S.A.">
        <title>A Catalog of Tens of Thousands of Viruses from Human Metagenomes Reveals Hidden Associations with Chronic Diseases.</title>
        <authorList>
            <person name="Tisza M.J."/>
            <person name="Buck C.B."/>
        </authorList>
    </citation>
    <scope>NUCLEOTIDE SEQUENCE</scope>
    <source>
        <strain evidence="2">Ctcx61</strain>
    </source>
</reference>
<sequence length="132" mass="15188">MKQIGTKIYYCLLTGNVIKIIGDMQGYVKETTFDEDYEIYTELKERNKSSIGLLTFDYGEYPKLSKGSTGVMVNLETKELIFSYEELPQEPTEIEKIKEKISILEAENKTLKQELSITQDAINELIFNSLNI</sequence>
<feature type="coiled-coil region" evidence="1">
    <location>
        <begin position="94"/>
        <end position="121"/>
    </location>
</feature>
<protein>
    <submittedName>
        <fullName evidence="2">Uncharacterized protein</fullName>
    </submittedName>
</protein>
<proteinExistence type="predicted"/>
<accession>A0A8S5TWQ7</accession>